<dbReference type="InterPro" id="IPR009071">
    <property type="entry name" value="HMG_box_dom"/>
</dbReference>
<dbReference type="Proteomes" id="UP000054097">
    <property type="component" value="Unassembled WGS sequence"/>
</dbReference>
<dbReference type="Pfam" id="PF00505">
    <property type="entry name" value="HMG_box"/>
    <property type="match status" value="1"/>
</dbReference>
<dbReference type="GO" id="GO:0030154">
    <property type="term" value="P:cell differentiation"/>
    <property type="evidence" value="ECO:0007669"/>
    <property type="project" value="TreeGrafter"/>
</dbReference>
<dbReference type="GO" id="GO:0000978">
    <property type="term" value="F:RNA polymerase II cis-regulatory region sequence-specific DNA binding"/>
    <property type="evidence" value="ECO:0007669"/>
    <property type="project" value="TreeGrafter"/>
</dbReference>
<dbReference type="GO" id="GO:0005634">
    <property type="term" value="C:nucleus"/>
    <property type="evidence" value="ECO:0007669"/>
    <property type="project" value="UniProtKB-UniRule"/>
</dbReference>
<evidence type="ECO:0000313" key="5">
    <source>
        <dbReference type="EMBL" id="KIM33047.1"/>
    </source>
</evidence>
<dbReference type="PANTHER" id="PTHR10270">
    <property type="entry name" value="SOX TRANSCRIPTION FACTOR"/>
    <property type="match status" value="1"/>
</dbReference>
<evidence type="ECO:0000256" key="3">
    <source>
        <dbReference type="PROSITE-ProRule" id="PRU00267"/>
    </source>
</evidence>
<evidence type="ECO:0000313" key="6">
    <source>
        <dbReference type="Proteomes" id="UP000054097"/>
    </source>
</evidence>
<keyword evidence="3" id="KW-0539">Nucleus</keyword>
<name>A0A0C2XVZ7_SERVB</name>
<reference evidence="6" key="2">
    <citation type="submission" date="2015-01" db="EMBL/GenBank/DDBJ databases">
        <title>Evolutionary Origins and Diversification of the Mycorrhizal Mutualists.</title>
        <authorList>
            <consortium name="DOE Joint Genome Institute"/>
            <consortium name="Mycorrhizal Genomics Consortium"/>
            <person name="Kohler A."/>
            <person name="Kuo A."/>
            <person name="Nagy L.G."/>
            <person name="Floudas D."/>
            <person name="Copeland A."/>
            <person name="Barry K.W."/>
            <person name="Cichocki N."/>
            <person name="Veneault-Fourrey C."/>
            <person name="LaButti K."/>
            <person name="Lindquist E.A."/>
            <person name="Lipzen A."/>
            <person name="Lundell T."/>
            <person name="Morin E."/>
            <person name="Murat C."/>
            <person name="Riley R."/>
            <person name="Ohm R."/>
            <person name="Sun H."/>
            <person name="Tunlid A."/>
            <person name="Henrissat B."/>
            <person name="Grigoriev I.V."/>
            <person name="Hibbett D.S."/>
            <person name="Martin F."/>
        </authorList>
    </citation>
    <scope>NUCLEOTIDE SEQUENCE [LARGE SCALE GENOMIC DNA]</scope>
    <source>
        <strain evidence="6">MAFF 305830</strain>
    </source>
</reference>
<feature type="non-terminal residue" evidence="5">
    <location>
        <position position="1"/>
    </location>
</feature>
<dbReference type="STRING" id="933852.A0A0C2XVZ7"/>
<keyword evidence="1 3" id="KW-0238">DNA-binding</keyword>
<gene>
    <name evidence="5" type="ORF">M408DRAFT_52405</name>
</gene>
<dbReference type="InterPro" id="IPR050140">
    <property type="entry name" value="SRY-related_HMG-box_TF-like"/>
</dbReference>
<dbReference type="AlphaFoldDB" id="A0A0C2XVZ7"/>
<evidence type="ECO:0000259" key="4">
    <source>
        <dbReference type="PROSITE" id="PS50118"/>
    </source>
</evidence>
<dbReference type="HOGENOM" id="CLU_082854_5_3_1"/>
<dbReference type="PANTHER" id="PTHR10270:SF161">
    <property type="entry name" value="SEX-DETERMINING REGION Y PROTEIN"/>
    <property type="match status" value="1"/>
</dbReference>
<dbReference type="OrthoDB" id="1919336at2759"/>
<keyword evidence="2" id="KW-0804">Transcription</keyword>
<dbReference type="SUPFAM" id="SSF47095">
    <property type="entry name" value="HMG-box"/>
    <property type="match status" value="1"/>
</dbReference>
<feature type="domain" description="HMG box" evidence="4">
    <location>
        <begin position="1"/>
        <end position="63"/>
    </location>
</feature>
<dbReference type="GO" id="GO:0001228">
    <property type="term" value="F:DNA-binding transcription activator activity, RNA polymerase II-specific"/>
    <property type="evidence" value="ECO:0007669"/>
    <property type="project" value="TreeGrafter"/>
</dbReference>
<evidence type="ECO:0000256" key="2">
    <source>
        <dbReference type="ARBA" id="ARBA00023163"/>
    </source>
</evidence>
<reference evidence="5 6" key="1">
    <citation type="submission" date="2014-04" db="EMBL/GenBank/DDBJ databases">
        <authorList>
            <consortium name="DOE Joint Genome Institute"/>
            <person name="Kuo A."/>
            <person name="Zuccaro A."/>
            <person name="Kohler A."/>
            <person name="Nagy L.G."/>
            <person name="Floudas D."/>
            <person name="Copeland A."/>
            <person name="Barry K.W."/>
            <person name="Cichocki N."/>
            <person name="Veneault-Fourrey C."/>
            <person name="LaButti K."/>
            <person name="Lindquist E.A."/>
            <person name="Lipzen A."/>
            <person name="Lundell T."/>
            <person name="Morin E."/>
            <person name="Murat C."/>
            <person name="Sun H."/>
            <person name="Tunlid A."/>
            <person name="Henrissat B."/>
            <person name="Grigoriev I.V."/>
            <person name="Hibbett D.S."/>
            <person name="Martin F."/>
            <person name="Nordberg H.P."/>
            <person name="Cantor M.N."/>
            <person name="Hua S.X."/>
        </authorList>
    </citation>
    <scope>NUCLEOTIDE SEQUENCE [LARGE SCALE GENOMIC DNA]</scope>
    <source>
        <strain evidence="5 6">MAFF 305830</strain>
    </source>
</reference>
<evidence type="ECO:0000256" key="1">
    <source>
        <dbReference type="ARBA" id="ARBA00023125"/>
    </source>
</evidence>
<protein>
    <recommendedName>
        <fullName evidence="4">HMG box domain-containing protein</fullName>
    </recommendedName>
</protein>
<dbReference type="SMART" id="SM00398">
    <property type="entry name" value="HMG"/>
    <property type="match status" value="1"/>
</dbReference>
<organism evidence="5 6">
    <name type="scientific">Serendipita vermifera MAFF 305830</name>
    <dbReference type="NCBI Taxonomy" id="933852"/>
    <lineage>
        <taxon>Eukaryota</taxon>
        <taxon>Fungi</taxon>
        <taxon>Dikarya</taxon>
        <taxon>Basidiomycota</taxon>
        <taxon>Agaricomycotina</taxon>
        <taxon>Agaricomycetes</taxon>
        <taxon>Sebacinales</taxon>
        <taxon>Serendipitaceae</taxon>
        <taxon>Serendipita</taxon>
    </lineage>
</organism>
<proteinExistence type="predicted"/>
<sequence>PKRPMNAFMIFARKRRPEVAADNPNLRTGEISKLLSAEWKAIDTESKQFYLTKAKELKENFTS</sequence>
<feature type="non-terminal residue" evidence="5">
    <location>
        <position position="63"/>
    </location>
</feature>
<keyword evidence="6" id="KW-1185">Reference proteome</keyword>
<feature type="DNA-binding region" description="HMG box" evidence="3">
    <location>
        <begin position="1"/>
        <end position="63"/>
    </location>
</feature>
<dbReference type="Gene3D" id="1.10.30.10">
    <property type="entry name" value="High mobility group box domain"/>
    <property type="match status" value="1"/>
</dbReference>
<dbReference type="EMBL" id="KN824279">
    <property type="protein sequence ID" value="KIM33047.1"/>
    <property type="molecule type" value="Genomic_DNA"/>
</dbReference>
<dbReference type="InterPro" id="IPR036910">
    <property type="entry name" value="HMG_box_dom_sf"/>
</dbReference>
<dbReference type="PRINTS" id="PR00886">
    <property type="entry name" value="HIGHMOBLTY12"/>
</dbReference>
<dbReference type="PROSITE" id="PS50118">
    <property type="entry name" value="HMG_BOX_2"/>
    <property type="match status" value="1"/>
</dbReference>
<accession>A0A0C2XVZ7</accession>